<dbReference type="HAMAP" id="MF_00097">
    <property type="entry name" value="TMP_synthase"/>
    <property type="match status" value="1"/>
</dbReference>
<feature type="binding site" evidence="10">
    <location>
        <position position="81"/>
    </location>
    <ligand>
        <name>Mg(2+)</name>
        <dbReference type="ChEBI" id="CHEBI:18420"/>
    </ligand>
</feature>
<comment type="similarity">
    <text evidence="10 11">Belongs to the thiamine-phosphate synthase family.</text>
</comment>
<feature type="binding site" evidence="10">
    <location>
        <begin position="195"/>
        <end position="196"/>
    </location>
    <ligand>
        <name>2-[(2R,5Z)-2-carboxy-4-methylthiazol-5(2H)-ylidene]ethyl phosphate</name>
        <dbReference type="ChEBI" id="CHEBI:62899"/>
    </ligand>
</feature>
<dbReference type="PANTHER" id="PTHR20857:SF15">
    <property type="entry name" value="THIAMINE-PHOSPHATE SYNTHASE"/>
    <property type="match status" value="1"/>
</dbReference>
<gene>
    <name evidence="10" type="primary">thiE</name>
    <name evidence="14" type="ordered locus">Sfum_1824</name>
</gene>
<keyword evidence="6 10" id="KW-0784">Thiamine biosynthesis</keyword>
<accession>A0LJA7</accession>
<evidence type="ECO:0000313" key="15">
    <source>
        <dbReference type="Proteomes" id="UP000001784"/>
    </source>
</evidence>
<dbReference type="UniPathway" id="UPA00060">
    <property type="reaction ID" value="UER00141"/>
</dbReference>
<evidence type="ECO:0000256" key="10">
    <source>
        <dbReference type="HAMAP-Rule" id="MF_00097"/>
    </source>
</evidence>
<dbReference type="FunFam" id="3.20.20.70:FF:000096">
    <property type="entry name" value="Thiamine-phosphate synthase"/>
    <property type="match status" value="1"/>
</dbReference>
<feature type="binding site" evidence="10">
    <location>
        <position position="175"/>
    </location>
    <ligand>
        <name>2-[(2R,5Z)-2-carboxy-4-methylthiazol-5(2H)-ylidene]ethyl phosphate</name>
        <dbReference type="ChEBI" id="CHEBI:62899"/>
    </ligand>
</feature>
<dbReference type="STRING" id="335543.Sfum_1824"/>
<dbReference type="EMBL" id="CP000478">
    <property type="protein sequence ID" value="ABK17509.1"/>
    <property type="molecule type" value="Genomic_DNA"/>
</dbReference>
<dbReference type="eggNOG" id="COG0352">
    <property type="taxonomic scope" value="Bacteria"/>
</dbReference>
<dbReference type="GO" id="GO:0004789">
    <property type="term" value="F:thiamine-phosphate diphosphorylase activity"/>
    <property type="evidence" value="ECO:0007669"/>
    <property type="project" value="UniProtKB-UniRule"/>
</dbReference>
<evidence type="ECO:0000256" key="9">
    <source>
        <dbReference type="ARBA" id="ARBA00047883"/>
    </source>
</evidence>
<feature type="binding site" evidence="10">
    <location>
        <position position="147"/>
    </location>
    <ligand>
        <name>4-amino-2-methyl-5-(diphosphooxymethyl)pyrimidine</name>
        <dbReference type="ChEBI" id="CHEBI:57841"/>
    </ligand>
</feature>
<dbReference type="GO" id="GO:0000287">
    <property type="term" value="F:magnesium ion binding"/>
    <property type="evidence" value="ECO:0007669"/>
    <property type="project" value="UniProtKB-UniRule"/>
</dbReference>
<evidence type="ECO:0000256" key="8">
    <source>
        <dbReference type="ARBA" id="ARBA00047851"/>
    </source>
</evidence>
<dbReference type="InterPro" id="IPR013785">
    <property type="entry name" value="Aldolase_TIM"/>
</dbReference>
<proteinExistence type="inferred from homology"/>
<evidence type="ECO:0000256" key="1">
    <source>
        <dbReference type="ARBA" id="ARBA00003814"/>
    </source>
</evidence>
<evidence type="ECO:0000256" key="2">
    <source>
        <dbReference type="ARBA" id="ARBA00005165"/>
    </source>
</evidence>
<evidence type="ECO:0000256" key="5">
    <source>
        <dbReference type="ARBA" id="ARBA00022842"/>
    </source>
</evidence>
<evidence type="ECO:0000256" key="12">
    <source>
        <dbReference type="RuleBase" id="RU004253"/>
    </source>
</evidence>
<feature type="domain" description="Thiamine phosphate synthase/TenI" evidence="13">
    <location>
        <begin position="18"/>
        <end position="198"/>
    </location>
</feature>
<dbReference type="CDD" id="cd00564">
    <property type="entry name" value="TMP_TenI"/>
    <property type="match status" value="1"/>
</dbReference>
<dbReference type="RefSeq" id="WP_011698679.1">
    <property type="nucleotide sequence ID" value="NC_008554.1"/>
</dbReference>
<dbReference type="GO" id="GO:0009228">
    <property type="term" value="P:thiamine biosynthetic process"/>
    <property type="evidence" value="ECO:0007669"/>
    <property type="project" value="UniProtKB-KW"/>
</dbReference>
<keyword evidence="5 10" id="KW-0460">Magnesium</keyword>
<dbReference type="PANTHER" id="PTHR20857">
    <property type="entry name" value="THIAMINE-PHOSPHATE PYROPHOSPHORYLASE"/>
    <property type="match status" value="1"/>
</dbReference>
<dbReference type="Gene3D" id="3.20.20.70">
    <property type="entry name" value="Aldolase class I"/>
    <property type="match status" value="1"/>
</dbReference>
<dbReference type="OrthoDB" id="9810880at2"/>
<dbReference type="EC" id="2.5.1.3" evidence="10"/>
<dbReference type="NCBIfam" id="TIGR00693">
    <property type="entry name" value="thiE"/>
    <property type="match status" value="1"/>
</dbReference>
<comment type="cofactor">
    <cofactor evidence="10">
        <name>Mg(2+)</name>
        <dbReference type="ChEBI" id="CHEBI:18420"/>
    </cofactor>
    <text evidence="10">Binds 1 Mg(2+) ion per subunit.</text>
</comment>
<feature type="binding site" evidence="10">
    <location>
        <position position="118"/>
    </location>
    <ligand>
        <name>4-amino-2-methyl-5-(diphosphooxymethyl)pyrimidine</name>
        <dbReference type="ChEBI" id="CHEBI:57841"/>
    </ligand>
</feature>
<dbReference type="InterPro" id="IPR034291">
    <property type="entry name" value="TMP_synthase"/>
</dbReference>
<dbReference type="GO" id="GO:0005737">
    <property type="term" value="C:cytoplasm"/>
    <property type="evidence" value="ECO:0007669"/>
    <property type="project" value="TreeGrafter"/>
</dbReference>
<feature type="binding site" evidence="10">
    <location>
        <begin position="144"/>
        <end position="146"/>
    </location>
    <ligand>
        <name>2-[(2R,5Z)-2-carboxy-4-methylthiazol-5(2H)-ylidene]ethyl phosphate</name>
        <dbReference type="ChEBI" id="CHEBI:62899"/>
    </ligand>
</feature>
<feature type="binding site" evidence="10">
    <location>
        <position position="80"/>
    </location>
    <ligand>
        <name>4-amino-2-methyl-5-(diphosphooxymethyl)pyrimidine</name>
        <dbReference type="ChEBI" id="CHEBI:57841"/>
    </ligand>
</feature>
<sequence length="222" mass="24094">MKTTIKAARTALLLDADIYPVTCEKLSNGRTDLEVLDAVIEGGARMIQLREKDLSKRGLYHLALKFREVTARARVLFIINDHLDIALAAEADGVHLGQDDLPLAAARRLAPDLILGASTHSLEEALRAKHDGADYVNIGPIFPTKTKAGVDRLLGPEAIAAISPHLDIPFTVMGGINASNIDRVLENGARRIAMVSAITMAPDIAETVRAFRKKIRSYSRPS</sequence>
<keyword evidence="3 10" id="KW-0808">Transferase</keyword>
<reference evidence="14 15" key="1">
    <citation type="submission" date="2006-10" db="EMBL/GenBank/DDBJ databases">
        <title>Complete sequence of Syntrophobacter fumaroxidans MPOB.</title>
        <authorList>
            <consortium name="US DOE Joint Genome Institute"/>
            <person name="Copeland A."/>
            <person name="Lucas S."/>
            <person name="Lapidus A."/>
            <person name="Barry K."/>
            <person name="Detter J.C."/>
            <person name="Glavina del Rio T."/>
            <person name="Hammon N."/>
            <person name="Israni S."/>
            <person name="Pitluck S."/>
            <person name="Goltsman E.G."/>
            <person name="Martinez M."/>
            <person name="Schmutz J."/>
            <person name="Larimer F."/>
            <person name="Land M."/>
            <person name="Hauser L."/>
            <person name="Kyrpides N."/>
            <person name="Kim E."/>
            <person name="Boone D.R."/>
            <person name="Brockman F."/>
            <person name="Culley D."/>
            <person name="Ferry J."/>
            <person name="Gunsalus R."/>
            <person name="McInerney M.J."/>
            <person name="Morrison M."/>
            <person name="Plugge C."/>
            <person name="Rohlin L."/>
            <person name="Scholten J."/>
            <person name="Sieber J."/>
            <person name="Stams A.J.M."/>
            <person name="Worm P."/>
            <person name="Henstra A.M."/>
            <person name="Richardson P."/>
        </authorList>
    </citation>
    <scope>NUCLEOTIDE SEQUENCE [LARGE SCALE GENOMIC DNA]</scope>
    <source>
        <strain evidence="15">DSM 10017 / MPOB</strain>
    </source>
</reference>
<dbReference type="InParanoid" id="A0LJA7"/>
<name>A0LJA7_SYNFM</name>
<dbReference type="Pfam" id="PF02581">
    <property type="entry name" value="TMP-TENI"/>
    <property type="match status" value="1"/>
</dbReference>
<evidence type="ECO:0000313" key="14">
    <source>
        <dbReference type="EMBL" id="ABK17509.1"/>
    </source>
</evidence>
<dbReference type="InterPro" id="IPR022998">
    <property type="entry name" value="ThiamineP_synth_TenI"/>
</dbReference>
<protein>
    <recommendedName>
        <fullName evidence="10">Thiamine-phosphate synthase</fullName>
        <shortName evidence="10">TP synthase</shortName>
        <shortName evidence="10">TPS</shortName>
        <ecNumber evidence="10">2.5.1.3</ecNumber>
    </recommendedName>
    <alternativeName>
        <fullName evidence="10">Thiamine-phosphate pyrophosphorylase</fullName>
        <shortName evidence="10">TMP pyrophosphorylase</shortName>
        <shortName evidence="10">TMP-PPase</shortName>
    </alternativeName>
</protein>
<comment type="catalytic activity">
    <reaction evidence="9 10 11">
        <text>2-[(2R,5Z)-2-carboxy-4-methylthiazol-5(2H)-ylidene]ethyl phosphate + 4-amino-2-methyl-5-(diphosphooxymethyl)pyrimidine + 2 H(+) = thiamine phosphate + CO2 + diphosphate</text>
        <dbReference type="Rhea" id="RHEA:47844"/>
        <dbReference type="ChEBI" id="CHEBI:15378"/>
        <dbReference type="ChEBI" id="CHEBI:16526"/>
        <dbReference type="ChEBI" id="CHEBI:33019"/>
        <dbReference type="ChEBI" id="CHEBI:37575"/>
        <dbReference type="ChEBI" id="CHEBI:57841"/>
        <dbReference type="ChEBI" id="CHEBI:62899"/>
        <dbReference type="EC" id="2.5.1.3"/>
    </reaction>
</comment>
<dbReference type="FunCoup" id="A0LJA7">
    <property type="interactions" value="452"/>
</dbReference>
<dbReference type="SUPFAM" id="SSF51391">
    <property type="entry name" value="Thiamin phosphate synthase"/>
    <property type="match status" value="1"/>
</dbReference>
<feature type="binding site" evidence="10">
    <location>
        <position position="100"/>
    </location>
    <ligand>
        <name>Mg(2+)</name>
        <dbReference type="ChEBI" id="CHEBI:18420"/>
    </ligand>
</feature>
<comment type="catalytic activity">
    <reaction evidence="7 10 11">
        <text>4-methyl-5-(2-phosphooxyethyl)-thiazole + 4-amino-2-methyl-5-(diphosphooxymethyl)pyrimidine + H(+) = thiamine phosphate + diphosphate</text>
        <dbReference type="Rhea" id="RHEA:22328"/>
        <dbReference type="ChEBI" id="CHEBI:15378"/>
        <dbReference type="ChEBI" id="CHEBI:33019"/>
        <dbReference type="ChEBI" id="CHEBI:37575"/>
        <dbReference type="ChEBI" id="CHEBI:57841"/>
        <dbReference type="ChEBI" id="CHEBI:58296"/>
        <dbReference type="EC" id="2.5.1.3"/>
    </reaction>
</comment>
<comment type="catalytic activity">
    <reaction evidence="8 10 11">
        <text>2-(2-carboxy-4-methylthiazol-5-yl)ethyl phosphate + 4-amino-2-methyl-5-(diphosphooxymethyl)pyrimidine + 2 H(+) = thiamine phosphate + CO2 + diphosphate</text>
        <dbReference type="Rhea" id="RHEA:47848"/>
        <dbReference type="ChEBI" id="CHEBI:15378"/>
        <dbReference type="ChEBI" id="CHEBI:16526"/>
        <dbReference type="ChEBI" id="CHEBI:33019"/>
        <dbReference type="ChEBI" id="CHEBI:37575"/>
        <dbReference type="ChEBI" id="CHEBI:57841"/>
        <dbReference type="ChEBI" id="CHEBI:62890"/>
        <dbReference type="EC" id="2.5.1.3"/>
    </reaction>
</comment>
<evidence type="ECO:0000256" key="4">
    <source>
        <dbReference type="ARBA" id="ARBA00022723"/>
    </source>
</evidence>
<dbReference type="InterPro" id="IPR036206">
    <property type="entry name" value="ThiamineP_synth_sf"/>
</dbReference>
<evidence type="ECO:0000259" key="13">
    <source>
        <dbReference type="Pfam" id="PF02581"/>
    </source>
</evidence>
<comment type="pathway">
    <text evidence="2 10 12">Cofactor biosynthesis; thiamine diphosphate biosynthesis; thiamine phosphate from 4-amino-2-methyl-5-diphosphomethylpyrimidine and 4-methyl-5-(2-phosphoethyl)-thiazole: step 1/1.</text>
</comment>
<evidence type="ECO:0000256" key="11">
    <source>
        <dbReference type="RuleBase" id="RU003826"/>
    </source>
</evidence>
<evidence type="ECO:0000256" key="3">
    <source>
        <dbReference type="ARBA" id="ARBA00022679"/>
    </source>
</evidence>
<dbReference type="Proteomes" id="UP000001784">
    <property type="component" value="Chromosome"/>
</dbReference>
<keyword evidence="15" id="KW-1185">Reference proteome</keyword>
<feature type="binding site" evidence="10">
    <location>
        <begin position="48"/>
        <end position="52"/>
    </location>
    <ligand>
        <name>4-amino-2-methyl-5-(diphosphooxymethyl)pyrimidine</name>
        <dbReference type="ChEBI" id="CHEBI:57841"/>
    </ligand>
</feature>
<dbReference type="HOGENOM" id="CLU_018272_3_4_7"/>
<dbReference type="AlphaFoldDB" id="A0LJA7"/>
<organism evidence="14 15">
    <name type="scientific">Syntrophobacter fumaroxidans (strain DSM 10017 / MPOB)</name>
    <dbReference type="NCBI Taxonomy" id="335543"/>
    <lineage>
        <taxon>Bacteria</taxon>
        <taxon>Pseudomonadati</taxon>
        <taxon>Thermodesulfobacteriota</taxon>
        <taxon>Syntrophobacteria</taxon>
        <taxon>Syntrophobacterales</taxon>
        <taxon>Syntrophobacteraceae</taxon>
        <taxon>Syntrophobacter</taxon>
    </lineage>
</organism>
<dbReference type="KEGG" id="sfu:Sfum_1824"/>
<keyword evidence="4 10" id="KW-0479">Metal-binding</keyword>
<evidence type="ECO:0000256" key="6">
    <source>
        <dbReference type="ARBA" id="ARBA00022977"/>
    </source>
</evidence>
<dbReference type="GO" id="GO:0009229">
    <property type="term" value="P:thiamine diphosphate biosynthetic process"/>
    <property type="evidence" value="ECO:0007669"/>
    <property type="project" value="UniProtKB-UniRule"/>
</dbReference>
<evidence type="ECO:0000256" key="7">
    <source>
        <dbReference type="ARBA" id="ARBA00047334"/>
    </source>
</evidence>
<comment type="function">
    <text evidence="1 10">Condenses 4-methyl-5-(beta-hydroxyethyl)thiazole monophosphate (THZ-P) and 2-methyl-4-amino-5-hydroxymethyl pyrimidine pyrophosphate (HMP-PP) to form thiamine monophosphate (TMP).</text>
</comment>